<dbReference type="Proteomes" id="UP000677228">
    <property type="component" value="Unassembled WGS sequence"/>
</dbReference>
<dbReference type="AlphaFoldDB" id="A0A8S2EHI6"/>
<proteinExistence type="predicted"/>
<gene>
    <name evidence="2" type="ORF">OVA965_LOCUS21564</name>
    <name evidence="3" type="ORF">TMI583_LOCUS22243</name>
</gene>
<evidence type="ECO:0000256" key="1">
    <source>
        <dbReference type="SAM" id="MobiDB-lite"/>
    </source>
</evidence>
<protein>
    <submittedName>
        <fullName evidence="2">Uncharacterized protein</fullName>
    </submittedName>
</protein>
<evidence type="ECO:0000313" key="2">
    <source>
        <dbReference type="EMBL" id="CAF1150180.1"/>
    </source>
</evidence>
<feature type="compositionally biased region" description="Basic and acidic residues" evidence="1">
    <location>
        <begin position="508"/>
        <end position="517"/>
    </location>
</feature>
<sequence length="979" mass="112709">MFAIEVTAIIEDAVCKKKFDLIKTKQLIFQNLANGESPHAADVKLVENCFIKILTDCARIEFENKFQQSCSKKDFVDKFTRFSDQISTINDLLGFCEAGDYAIQLESYSNLIDELDLAGFIANLKVYVWKNILEKSTNDHAELKVLQCLVAYFQENIISELMHTKLKEFNKNCGSQSRSARYLKQLMNDENIEKNSTRKLRAFLQSIKSLTCNHLSFENQLLQLIQFYLKPVEIKIQTIGARLIIEVVGGIIYMSQELEKIEKLLNDSQKEHVDEFRFIAVHMFEINCDLENSRWHAINIFVKAKNVNISKKCKWDLSGFSSDESHKKAKNGNIDVKDGMDGVDGQSGESSGNVMIIADEIRNSQWLTVILNGGNGANGQDGGDGMNGKDGQGISMNQLKEAFPSPVHLCGRLHDLGAIYKKICSMGQPVISWTKGANSYIELRLANGQEIIHSASRYVSTSCYLLYKGSLGQDGGRGGLNGLSGEGGYHGECIIILKENESFSGKIETTKGKDGQDGKPGQNGEYGKNGWDVGYVDYQGWSNTSEYGENQNQRLRMDYSADNSDRVYCGYRYDVRGSSMYYATIKASALQHRKLTESEKSSEKCTHRKRQKQAVATRKSAMQKRAMTKLYKHHFKNDDHLVKGILQMNTDATISFDMMQRKAKKAFEEVDKLKERSREKVSRYQVYETEMTIRKSAAADTTMKDETNLKQRKSQILKEIKKNIHHDDRILKKLFEEEFSEDELTNIEKQFQTYVTNRQIITPEIRRIQQKFGLTKFQNQLKNDYILPNTNGINQYYDLNIEKYLKIHKESKLGLQQILQYQQENERIKNVFNELLQYRISTENFDTVKKYYDKFISVKIAAQSLAEFLENVDETDEQEFTKTEKLFELKFNQNECKTFLRTLNSLKLDIRQNKNLKHLIPIYRKEVPMDKKKLLKYLLDLYKQMRSTIIANCTLANLVGLLISEHHESQNNSIRIRKY</sequence>
<evidence type="ECO:0000313" key="4">
    <source>
        <dbReference type="Proteomes" id="UP000677228"/>
    </source>
</evidence>
<dbReference type="Proteomes" id="UP000682733">
    <property type="component" value="Unassembled WGS sequence"/>
</dbReference>
<dbReference type="EMBL" id="CAJOBA010030680">
    <property type="protein sequence ID" value="CAF3956060.1"/>
    <property type="molecule type" value="Genomic_DNA"/>
</dbReference>
<evidence type="ECO:0000313" key="3">
    <source>
        <dbReference type="EMBL" id="CAF3956060.1"/>
    </source>
</evidence>
<comment type="caution">
    <text evidence="2">The sequence shown here is derived from an EMBL/GenBank/DDBJ whole genome shotgun (WGS) entry which is preliminary data.</text>
</comment>
<dbReference type="EMBL" id="CAJNOK010011853">
    <property type="protein sequence ID" value="CAF1150180.1"/>
    <property type="molecule type" value="Genomic_DNA"/>
</dbReference>
<feature type="region of interest" description="Disordered" evidence="1">
    <location>
        <begin position="507"/>
        <end position="528"/>
    </location>
</feature>
<organism evidence="2 4">
    <name type="scientific">Didymodactylos carnosus</name>
    <dbReference type="NCBI Taxonomy" id="1234261"/>
    <lineage>
        <taxon>Eukaryota</taxon>
        <taxon>Metazoa</taxon>
        <taxon>Spiralia</taxon>
        <taxon>Gnathifera</taxon>
        <taxon>Rotifera</taxon>
        <taxon>Eurotatoria</taxon>
        <taxon>Bdelloidea</taxon>
        <taxon>Philodinida</taxon>
        <taxon>Philodinidae</taxon>
        <taxon>Didymodactylos</taxon>
    </lineage>
</organism>
<name>A0A8S2EHI6_9BILA</name>
<reference evidence="2" key="1">
    <citation type="submission" date="2021-02" db="EMBL/GenBank/DDBJ databases">
        <authorList>
            <person name="Nowell W R."/>
        </authorList>
    </citation>
    <scope>NUCLEOTIDE SEQUENCE</scope>
</reference>
<accession>A0A8S2EHI6</accession>